<keyword evidence="2" id="KW-1185">Reference proteome</keyword>
<evidence type="ECO:0000313" key="1">
    <source>
        <dbReference type="EMBL" id="KAJ7559367.1"/>
    </source>
</evidence>
<organism evidence="1 2">
    <name type="scientific">Diphasiastrum complanatum</name>
    <name type="common">Issler's clubmoss</name>
    <name type="synonym">Lycopodium complanatum</name>
    <dbReference type="NCBI Taxonomy" id="34168"/>
    <lineage>
        <taxon>Eukaryota</taxon>
        <taxon>Viridiplantae</taxon>
        <taxon>Streptophyta</taxon>
        <taxon>Embryophyta</taxon>
        <taxon>Tracheophyta</taxon>
        <taxon>Lycopodiopsida</taxon>
        <taxon>Lycopodiales</taxon>
        <taxon>Lycopodiaceae</taxon>
        <taxon>Lycopodioideae</taxon>
        <taxon>Diphasiastrum</taxon>
    </lineage>
</organism>
<sequence>MHRHCQDCFDRFILCSAWVTARGRHLDWYMSSWIGSDSSCSCPSCSQRVHEDPPDFVYLLENCPHDWLFPRCAAVVHHGGAGTTAAGLKAACPTTIVPFFGDQPFWGDRVHLRGVGPLPIPVEHFSLEKLVAAIQFMLDPQVKERAIELAKAMEGEDGVVGAVNAFHKHLPIHMPACRTPKPSRQRRLSQTLRRMWCSG</sequence>
<accession>A0ACC2DZE1</accession>
<name>A0ACC2DZE1_DIPCM</name>
<dbReference type="Proteomes" id="UP001162992">
    <property type="component" value="Chromosome 4"/>
</dbReference>
<gene>
    <name evidence="1" type="ORF">O6H91_04G082100</name>
</gene>
<dbReference type="EMBL" id="CM055095">
    <property type="protein sequence ID" value="KAJ7559367.1"/>
    <property type="molecule type" value="Genomic_DNA"/>
</dbReference>
<evidence type="ECO:0000313" key="2">
    <source>
        <dbReference type="Proteomes" id="UP001162992"/>
    </source>
</evidence>
<comment type="caution">
    <text evidence="1">The sequence shown here is derived from an EMBL/GenBank/DDBJ whole genome shotgun (WGS) entry which is preliminary data.</text>
</comment>
<protein>
    <submittedName>
        <fullName evidence="1">Uncharacterized protein</fullName>
    </submittedName>
</protein>
<proteinExistence type="predicted"/>
<reference evidence="2" key="1">
    <citation type="journal article" date="2024" name="Proc. Natl. Acad. Sci. U.S.A.">
        <title>Extraordinary preservation of gene collinearity over three hundred million years revealed in homosporous lycophytes.</title>
        <authorList>
            <person name="Li C."/>
            <person name="Wickell D."/>
            <person name="Kuo L.Y."/>
            <person name="Chen X."/>
            <person name="Nie B."/>
            <person name="Liao X."/>
            <person name="Peng D."/>
            <person name="Ji J."/>
            <person name="Jenkins J."/>
            <person name="Williams M."/>
            <person name="Shu S."/>
            <person name="Plott C."/>
            <person name="Barry K."/>
            <person name="Rajasekar S."/>
            <person name="Grimwood J."/>
            <person name="Han X."/>
            <person name="Sun S."/>
            <person name="Hou Z."/>
            <person name="He W."/>
            <person name="Dai G."/>
            <person name="Sun C."/>
            <person name="Schmutz J."/>
            <person name="Leebens-Mack J.H."/>
            <person name="Li F.W."/>
            <person name="Wang L."/>
        </authorList>
    </citation>
    <scope>NUCLEOTIDE SEQUENCE [LARGE SCALE GENOMIC DNA]</scope>
    <source>
        <strain evidence="2">cv. PW_Plant_1</strain>
    </source>
</reference>